<keyword evidence="2" id="KW-1185">Reference proteome</keyword>
<dbReference type="InterPro" id="IPR027417">
    <property type="entry name" value="P-loop_NTPase"/>
</dbReference>
<accession>A0ABS4J749</accession>
<gene>
    <name evidence="1" type="ORF">J2Z66_007316</name>
</gene>
<evidence type="ECO:0000313" key="1">
    <source>
        <dbReference type="EMBL" id="MBP1995674.1"/>
    </source>
</evidence>
<reference evidence="1 2" key="1">
    <citation type="submission" date="2021-03" db="EMBL/GenBank/DDBJ databases">
        <title>Genomic Encyclopedia of Type Strains, Phase IV (KMG-IV): sequencing the most valuable type-strain genomes for metagenomic binning, comparative biology and taxonomic classification.</title>
        <authorList>
            <person name="Goeker M."/>
        </authorList>
    </citation>
    <scope>NUCLEOTIDE SEQUENCE [LARGE SCALE GENOMIC DNA]</scope>
    <source>
        <strain evidence="1 2">DSM 26048</strain>
    </source>
</reference>
<comment type="caution">
    <text evidence="1">The sequence shown here is derived from an EMBL/GenBank/DDBJ whole genome shotgun (WGS) entry which is preliminary data.</text>
</comment>
<dbReference type="Gene3D" id="3.40.50.300">
    <property type="entry name" value="P-loop containing nucleotide triphosphate hydrolases"/>
    <property type="match status" value="1"/>
</dbReference>
<name>A0ABS4J749_9BACL</name>
<evidence type="ECO:0000313" key="2">
    <source>
        <dbReference type="Proteomes" id="UP001519287"/>
    </source>
</evidence>
<dbReference type="SUPFAM" id="SSF52540">
    <property type="entry name" value="P-loop containing nucleoside triphosphate hydrolases"/>
    <property type="match status" value="1"/>
</dbReference>
<dbReference type="Proteomes" id="UP001519287">
    <property type="component" value="Unassembled WGS sequence"/>
</dbReference>
<protein>
    <submittedName>
        <fullName evidence="1">ABC-type multidrug transport system fused ATPase/permease subunit</fullName>
    </submittedName>
</protein>
<sequence length="94" mass="10554">MFIRCADLLVLDDISNALDVRTEAALWERLIELCHKKGTALLVVTQKKAALQHADHIIVLDNGGVKVQGSLHKLMHVDFNEEVKSIYMEKDSIS</sequence>
<proteinExistence type="predicted"/>
<organism evidence="1 2">
    <name type="scientific">Paenibacillus eucommiae</name>
    <dbReference type="NCBI Taxonomy" id="1355755"/>
    <lineage>
        <taxon>Bacteria</taxon>
        <taxon>Bacillati</taxon>
        <taxon>Bacillota</taxon>
        <taxon>Bacilli</taxon>
        <taxon>Bacillales</taxon>
        <taxon>Paenibacillaceae</taxon>
        <taxon>Paenibacillus</taxon>
    </lineage>
</organism>
<dbReference type="EMBL" id="JAGGLB010000037">
    <property type="protein sequence ID" value="MBP1995674.1"/>
    <property type="molecule type" value="Genomic_DNA"/>
</dbReference>